<feature type="compositionally biased region" description="Polar residues" evidence="1">
    <location>
        <begin position="1700"/>
        <end position="1711"/>
    </location>
</feature>
<feature type="region of interest" description="Disordered" evidence="1">
    <location>
        <begin position="1934"/>
        <end position="1959"/>
    </location>
</feature>
<accession>A0A1Y6LFB8</accession>
<dbReference type="EMBL" id="LT882678">
    <property type="protein sequence ID" value="SMY22329.1"/>
    <property type="molecule type" value="Genomic_DNA"/>
</dbReference>
<feature type="compositionally biased region" description="Basic and acidic residues" evidence="1">
    <location>
        <begin position="66"/>
        <end position="78"/>
    </location>
</feature>
<gene>
    <name evidence="2" type="ORF">ZT1A5_G3768</name>
</gene>
<feature type="compositionally biased region" description="Polar residues" evidence="1">
    <location>
        <begin position="120"/>
        <end position="146"/>
    </location>
</feature>
<feature type="compositionally biased region" description="Acidic residues" evidence="1">
    <location>
        <begin position="875"/>
        <end position="885"/>
    </location>
</feature>
<feature type="compositionally biased region" description="Polar residues" evidence="1">
    <location>
        <begin position="592"/>
        <end position="603"/>
    </location>
</feature>
<feature type="compositionally biased region" description="Polar residues" evidence="1">
    <location>
        <begin position="1311"/>
        <end position="1322"/>
    </location>
</feature>
<feature type="compositionally biased region" description="Polar residues" evidence="1">
    <location>
        <begin position="892"/>
        <end position="908"/>
    </location>
</feature>
<feature type="compositionally biased region" description="Basic and acidic residues" evidence="1">
    <location>
        <begin position="1360"/>
        <end position="1374"/>
    </location>
</feature>
<feature type="region of interest" description="Disordered" evidence="1">
    <location>
        <begin position="1429"/>
        <end position="1458"/>
    </location>
</feature>
<feature type="compositionally biased region" description="Basic and acidic residues" evidence="1">
    <location>
        <begin position="467"/>
        <end position="477"/>
    </location>
</feature>
<evidence type="ECO:0000256" key="1">
    <source>
        <dbReference type="SAM" id="MobiDB-lite"/>
    </source>
</evidence>
<feature type="region of interest" description="Disordered" evidence="1">
    <location>
        <begin position="641"/>
        <end position="665"/>
    </location>
</feature>
<feature type="compositionally biased region" description="Low complexity" evidence="1">
    <location>
        <begin position="984"/>
        <end position="1000"/>
    </location>
</feature>
<feature type="compositionally biased region" description="Polar residues" evidence="1">
    <location>
        <begin position="928"/>
        <end position="941"/>
    </location>
</feature>
<evidence type="ECO:0000313" key="2">
    <source>
        <dbReference type="EMBL" id="SMY22329.1"/>
    </source>
</evidence>
<feature type="compositionally biased region" description="Basic and acidic residues" evidence="1">
    <location>
        <begin position="1184"/>
        <end position="1204"/>
    </location>
</feature>
<feature type="compositionally biased region" description="Low complexity" evidence="1">
    <location>
        <begin position="1277"/>
        <end position="1302"/>
    </location>
</feature>
<feature type="region of interest" description="Disordered" evidence="1">
    <location>
        <begin position="279"/>
        <end position="347"/>
    </location>
</feature>
<feature type="compositionally biased region" description="Low complexity" evidence="1">
    <location>
        <begin position="576"/>
        <end position="591"/>
    </location>
</feature>
<feature type="compositionally biased region" description="Basic and acidic residues" evidence="1">
    <location>
        <begin position="317"/>
        <end position="337"/>
    </location>
</feature>
<feature type="compositionally biased region" description="Low complexity" evidence="1">
    <location>
        <begin position="708"/>
        <end position="720"/>
    </location>
</feature>
<feature type="compositionally biased region" description="Polar residues" evidence="1">
    <location>
        <begin position="737"/>
        <end position="754"/>
    </location>
</feature>
<name>A0A1Y6LFB8_ZYMTR</name>
<feature type="region of interest" description="Disordered" evidence="1">
    <location>
        <begin position="1030"/>
        <end position="1229"/>
    </location>
</feature>
<feature type="compositionally biased region" description="Low complexity" evidence="1">
    <location>
        <begin position="1441"/>
        <end position="1451"/>
    </location>
</feature>
<feature type="region of interest" description="Disordered" evidence="1">
    <location>
        <begin position="1593"/>
        <end position="1618"/>
    </location>
</feature>
<feature type="region of interest" description="Disordered" evidence="1">
    <location>
        <begin position="26"/>
        <end position="259"/>
    </location>
</feature>
<feature type="compositionally biased region" description="Polar residues" evidence="1">
    <location>
        <begin position="838"/>
        <end position="850"/>
    </location>
</feature>
<feature type="compositionally biased region" description="Polar residues" evidence="1">
    <location>
        <begin position="693"/>
        <end position="707"/>
    </location>
</feature>
<feature type="compositionally biased region" description="Low complexity" evidence="1">
    <location>
        <begin position="1883"/>
        <end position="1892"/>
    </location>
</feature>
<feature type="compositionally biased region" description="Pro residues" evidence="1">
    <location>
        <begin position="1139"/>
        <end position="1150"/>
    </location>
</feature>
<feature type="region of interest" description="Disordered" evidence="1">
    <location>
        <begin position="1971"/>
        <end position="2047"/>
    </location>
</feature>
<organism evidence="2 3">
    <name type="scientific">Zymoseptoria tritici ST99CH_1A5</name>
    <dbReference type="NCBI Taxonomy" id="1276529"/>
    <lineage>
        <taxon>Eukaryota</taxon>
        <taxon>Fungi</taxon>
        <taxon>Dikarya</taxon>
        <taxon>Ascomycota</taxon>
        <taxon>Pezizomycotina</taxon>
        <taxon>Dothideomycetes</taxon>
        <taxon>Dothideomycetidae</taxon>
        <taxon>Mycosphaerellales</taxon>
        <taxon>Mycosphaerellaceae</taxon>
        <taxon>Zymoseptoria</taxon>
    </lineage>
</organism>
<feature type="compositionally biased region" description="Polar residues" evidence="1">
    <location>
        <begin position="1849"/>
        <end position="1867"/>
    </location>
</feature>
<sequence>MQARDDQRPTSVVSVVSSLQMTFDFELPPTPTAAQNTPLPPSPFLQDSFGSIDDASRVGNSGNHGSRTDGGRAREKSKSVAGTSPNLSLPPAIPPKMPRPQTSYNSLGSRKEDSTGSGGNSRQITPQPAFNARQPSPSPQMESSLFPSKAPTSPLPSLPRSVTGPVIMSRQFVDSRDKPYSSPPPPRPMMQTNHSSPGLLPPSWTEVAHPPSPTIAGPRISPRPSMKRLASGLSIKKKRSTTLLPPAAPIPSSPAMTIGTPYQENAATFPLPQHVMTRPKTAGAATTIAGVTVPTHHTTQSISRPPLKPKRSSTPKMEQKAAKEKNSEPKPEREKKNESKRKTRLLNPLNLLQRRRSEHPDTVIDEQAQRQALARQRDVVASGVNTPGPNFDPRIKGNMVHDFSAPRGKRNTFDEMDMPAAYLTAQVSPDGTPLSPAFPPRSCSLVNRGPIRESAEKKPPYTPSFVEHLDEQPEASKRMSSIHAENLENKEFLQRVSAQEDAIRSASQESAVLPPFARRSQQAPDPLQVSLYHEDQPQSSSPPASATDRRESSSSPASSLSEVSPVTARSSVQIFSPISPSSTSKTSRPVSQFSGTQASVEQRTSLKKAPSMEKAGGGKNLNESTTSRHYSVVLAPPAIETIEEGSVDGSPVEPPTDRFVSREPQVIANGYSYRRSAGPETLLAPAVPPPTPNNASAGSGKTSPTAVRTSDTSSLRSSSSKPLVEKRASAVGHSKRTSPSTLPKHQNSNASRFSFQLGEGSAAQELALEEKHRKIASRGDLAQSTTAAAAKVLDDDADDDDYFDEDAMDDMDEMEMQDNMGGLGLGIQPGLAMMSSTSSLAIDTTGSQQPVGAGPAGFYLQPRNHAAMYPTSPESESESDADAEDCQPPSHQPQTKTVDKSSQPTSATILPPQDNPTAAADDAEGSVSDASSLYDESNIPTITDERDVPYADHPAFRAHSAIYARNSTLPPLAPYSSHGSNTYSTYGAPGAGAPSSYAGSFAGEDGGYWRDSTIDGYLRDSVYYAPPLERSAEERSRVGSMLAPPSAIGSGMRLSVPGLPVPASTPVPSPGKKAQRPPLPQRDSGNSVRNRVVSGMTFESGSRGVTPREEKADALNISTPTQDNKASSPPTTVIGTPTPTKPARPPPPAPVHVQNARKENGETVTSPQLDPTTLAGLERPAQGDQREDITPLKRDKSFRIDGRRNGSVGGSLLTSPIVRPGRVGGVTESGDFESFVRKAGVASPMLATSPNNATAPLGLGLFQDFHFSSSDGDDSPDLPSQRSTPAHTSAAAPASASLLSAPNDHARPRPMQTNRSTMSHYSRPSDASHYSQQEERGVARASSPVRRPPSATPDQNAFRFPRESETFDHHKPAVNDDDDMYFVDDGEFAKDVDATPLQGGGAGQSHSTFDENLLDDDEYLARPNANHIVHAPGKVGKPRNSSGFYSTTTGSGDHGPYPTFALPSGGLGAAAAQQAKRHSQMMLEDLVLSDFATENTQQDVDGGFFPVDPKLIPQRNPSEDAKRGTIGSNGMPPLAVALGAAGKGGETEREMQNDLNRYFEVLAKAVNRAEREGRFDRITSMEFSRSGIVDALEDNEDEDVGELEEEERKGSGELPMRDESLQKHNAGILEQNRQPAVGSSPPKLGFDFGFEERPMSFMLGPNDPTKPPPSSTFPPYDFKIFPTDNSPTYPTDTAAFPSFDPTSNPYSFENSSADDDFDDDDLIAAANAEVLASDDSGFYGQEFAFYSRPRANSKEGEVAFENGGYFGYDGDDGLQRNKSLREPNLTPITERSEFSQRSSFVGHLPGGPVSAGAGSTGLLARMPVTPLMESEISGEELRRLRAQAFARTGSRSLKSEGSNRSSAQSLDQHGGAYFFPSAMHSRGTSGSESESPQGGGLLPNYTAGTMPMLGQGIVLESPTSPVQGQAQRRAIFDPYANNSTGLPVDLDATPRKAGTPSTWLDPVTVRKAMPRDISNSTLGPSAMAQGGSPKTKSSNSGAGEPGFSFGFPATPTSPHEPKSPIQKHERKPSDSVTYVREESTDGSGKQTWVLERRRTSEFGVEGELVAREEVRGGWI</sequence>
<evidence type="ECO:0000313" key="3">
    <source>
        <dbReference type="Proteomes" id="UP000215453"/>
    </source>
</evidence>
<feature type="region of interest" description="Disordered" evidence="1">
    <location>
        <begin position="1655"/>
        <end position="1715"/>
    </location>
</feature>
<feature type="compositionally biased region" description="Low complexity" evidence="1">
    <location>
        <begin position="281"/>
        <end position="293"/>
    </location>
</feature>
<feature type="compositionally biased region" description="Low complexity" evidence="1">
    <location>
        <begin position="553"/>
        <end position="566"/>
    </location>
</feature>
<feature type="compositionally biased region" description="Basic and acidic residues" evidence="1">
    <location>
        <begin position="450"/>
        <end position="459"/>
    </location>
</feature>
<feature type="compositionally biased region" description="Basic and acidic residues" evidence="1">
    <location>
        <begin position="1606"/>
        <end position="1618"/>
    </location>
</feature>
<feature type="region of interest" description="Disordered" evidence="1">
    <location>
        <begin position="497"/>
        <end position="629"/>
    </location>
</feature>
<feature type="region of interest" description="Disordered" evidence="1">
    <location>
        <begin position="431"/>
        <end position="483"/>
    </location>
</feature>
<feature type="compositionally biased region" description="Low complexity" evidence="1">
    <location>
        <begin position="1129"/>
        <end position="1138"/>
    </location>
</feature>
<feature type="region of interest" description="Disordered" evidence="1">
    <location>
        <begin position="838"/>
        <end position="951"/>
    </location>
</feature>
<dbReference type="Proteomes" id="UP000215453">
    <property type="component" value="Chromosome 3"/>
</dbReference>
<feature type="region of interest" description="Disordered" evidence="1">
    <location>
        <begin position="1500"/>
        <end position="1530"/>
    </location>
</feature>
<feature type="compositionally biased region" description="Pro residues" evidence="1">
    <location>
        <begin position="1059"/>
        <end position="1069"/>
    </location>
</feature>
<feature type="region of interest" description="Disordered" evidence="1">
    <location>
        <begin position="1848"/>
        <end position="1903"/>
    </location>
</feature>
<feature type="compositionally biased region" description="Polar residues" evidence="1">
    <location>
        <begin position="1116"/>
        <end position="1128"/>
    </location>
</feature>
<feature type="region of interest" description="Disordered" evidence="1">
    <location>
        <begin position="679"/>
        <end position="757"/>
    </location>
</feature>
<feature type="compositionally biased region" description="Low complexity" evidence="1">
    <location>
        <begin position="537"/>
        <end position="546"/>
    </location>
</feature>
<feature type="compositionally biased region" description="Acidic residues" evidence="1">
    <location>
        <begin position="1593"/>
        <end position="1605"/>
    </location>
</feature>
<feature type="region of interest" description="Disordered" evidence="1">
    <location>
        <begin position="376"/>
        <end position="400"/>
    </location>
</feature>
<feature type="region of interest" description="Disordered" evidence="1">
    <location>
        <begin position="984"/>
        <end position="1004"/>
    </location>
</feature>
<feature type="compositionally biased region" description="Polar residues" evidence="1">
    <location>
        <begin position="1988"/>
        <end position="1997"/>
    </location>
</feature>
<proteinExistence type="predicted"/>
<feature type="region of interest" description="Disordered" evidence="1">
    <location>
        <begin position="1263"/>
        <end position="1380"/>
    </location>
</feature>
<feature type="compositionally biased region" description="Polar residues" evidence="1">
    <location>
        <begin position="1162"/>
        <end position="1171"/>
    </location>
</feature>
<reference evidence="2 3" key="1">
    <citation type="submission" date="2016-10" db="EMBL/GenBank/DDBJ databases">
        <authorList>
            <person name="Varghese N."/>
        </authorList>
    </citation>
    <scope>NUCLEOTIDE SEQUENCE [LARGE SCALE GENOMIC DNA]</scope>
</reference>
<protein>
    <submittedName>
        <fullName evidence="2">Uncharacterized protein</fullName>
    </submittedName>
</protein>